<dbReference type="RefSeq" id="WP_117395556.1">
    <property type="nucleotide sequence ID" value="NZ_CP021330.1"/>
</dbReference>
<name>A0A2R4MDU1_9HYPH</name>
<accession>A0A2R4MDU1</accession>
<proteinExistence type="predicted"/>
<protein>
    <submittedName>
        <fullName evidence="1">Uncharacterized protein</fullName>
    </submittedName>
</protein>
<dbReference type="EMBL" id="CP021330">
    <property type="protein sequence ID" value="AVX04208.1"/>
    <property type="molecule type" value="Genomic_DNA"/>
</dbReference>
<evidence type="ECO:0000313" key="2">
    <source>
        <dbReference type="Proteomes" id="UP000258927"/>
    </source>
</evidence>
<keyword evidence="2" id="KW-1185">Reference proteome</keyword>
<gene>
    <name evidence="1" type="ORF">MXMO3_01682</name>
</gene>
<dbReference type="AlphaFoldDB" id="A0A2R4MDU1"/>
<evidence type="ECO:0000313" key="1">
    <source>
        <dbReference type="EMBL" id="AVX04208.1"/>
    </source>
</evidence>
<dbReference type="Proteomes" id="UP000258927">
    <property type="component" value="Chromosome"/>
</dbReference>
<reference evidence="1 2" key="1">
    <citation type="submission" date="2017-05" db="EMBL/GenBank/DDBJ databases">
        <title>Genome Analysis of Maritalea myrionectae HL2708#5.</title>
        <authorList>
            <consortium name="Cotde Inc.-PKNU"/>
            <person name="Jang D."/>
            <person name="Oh H.-M."/>
        </authorList>
    </citation>
    <scope>NUCLEOTIDE SEQUENCE [LARGE SCALE GENOMIC DNA]</scope>
    <source>
        <strain evidence="1 2">HL2708#5</strain>
    </source>
</reference>
<sequence length="118" mass="13640">MTYIDASDSKGDIQEYIRKTWPRDNNISAAPKFQNAINSILRRMSEKRKEQLAISRRRAESIINGEASAKYRSWENAAIQELLEGATHEEKVSLKRIDELMAEIQSIREFVESQQVRG</sequence>
<dbReference type="KEGG" id="mmyr:MXMO3_01682"/>
<organism evidence="1 2">
    <name type="scientific">Maritalea myrionectae</name>
    <dbReference type="NCBI Taxonomy" id="454601"/>
    <lineage>
        <taxon>Bacteria</taxon>
        <taxon>Pseudomonadati</taxon>
        <taxon>Pseudomonadota</taxon>
        <taxon>Alphaproteobacteria</taxon>
        <taxon>Hyphomicrobiales</taxon>
        <taxon>Devosiaceae</taxon>
        <taxon>Maritalea</taxon>
    </lineage>
</organism>